<organism evidence="11 12">
    <name type="scientific">Pseudoxanthomonas broegbernensis</name>
    <dbReference type="NCBI Taxonomy" id="83619"/>
    <lineage>
        <taxon>Bacteria</taxon>
        <taxon>Pseudomonadati</taxon>
        <taxon>Pseudomonadota</taxon>
        <taxon>Gammaproteobacteria</taxon>
        <taxon>Lysobacterales</taxon>
        <taxon>Lysobacteraceae</taxon>
        <taxon>Pseudoxanthomonas</taxon>
    </lineage>
</organism>
<dbReference type="Pfam" id="PF01427">
    <property type="entry name" value="Peptidase_M15"/>
    <property type="match status" value="1"/>
</dbReference>
<sequence length="219" mass="23528">MPAMAAEPMPPPAGDAAAAGMVDVRTLAPDVQVELRYAGSDNFTGAPVPGYEGGRCWLLRPAAEAVARVQAALRAQGLGLRIYDCYRPVRAVRSFMAWADGPDDPALKARWYPRVDKAALVPGYIAATSGHSRGATLDATLVRCGADGCAPLDMGTPFDFFDPLAHTGAAAIAPAQRDHRQRLRAAMAAQGLRNYPQEWWHYTLHPEPDPGTAHDFPVR</sequence>
<feature type="binding site" evidence="9">
    <location>
        <position position="131"/>
    </location>
    <ligand>
        <name>Zn(2+)</name>
        <dbReference type="ChEBI" id="CHEBI:29105"/>
        <note>catalytic</note>
    </ligand>
</feature>
<dbReference type="InterPro" id="IPR000755">
    <property type="entry name" value="A_A_dipeptidase"/>
</dbReference>
<dbReference type="GO" id="GO:0160237">
    <property type="term" value="F:D-Ala-D-Ala dipeptidase activity"/>
    <property type="evidence" value="ECO:0007669"/>
    <property type="project" value="UniProtKB-EC"/>
</dbReference>
<evidence type="ECO:0000256" key="10">
    <source>
        <dbReference type="PIRNR" id="PIRNR026671"/>
    </source>
</evidence>
<feature type="binding site" evidence="9">
    <location>
        <position position="201"/>
    </location>
    <ligand>
        <name>Zn(2+)</name>
        <dbReference type="ChEBI" id="CHEBI:29105"/>
        <note>catalytic</note>
    </ligand>
</feature>
<keyword evidence="4 9" id="KW-0378">Hydrolase</keyword>
<keyword evidence="3 9" id="KW-0479">Metal-binding</keyword>
<dbReference type="PANTHER" id="PTHR43126">
    <property type="entry name" value="D-ALANYL-D-ALANINE DIPEPTIDASE"/>
    <property type="match status" value="1"/>
</dbReference>
<keyword evidence="8 10" id="KW-0961">Cell wall biogenesis/degradation</keyword>
<dbReference type="GO" id="GO:0008237">
    <property type="term" value="F:metallopeptidase activity"/>
    <property type="evidence" value="ECO:0007669"/>
    <property type="project" value="UniProtKB-KW"/>
</dbReference>
<protein>
    <recommendedName>
        <fullName evidence="9 10">D-alanyl-D-alanine dipeptidase</fullName>
        <shortName evidence="9 10">D-Ala-D-Ala dipeptidase</shortName>
        <ecNumber evidence="9 10">3.4.13.22</ecNumber>
    </recommendedName>
</protein>
<evidence type="ECO:0000256" key="7">
    <source>
        <dbReference type="ARBA" id="ARBA00023049"/>
    </source>
</evidence>
<dbReference type="PIRSF" id="PIRSF026671">
    <property type="entry name" value="AA_dipeptidase"/>
    <property type="match status" value="1"/>
</dbReference>
<feature type="site" description="Transition state stabilizer" evidence="9">
    <location>
        <position position="87"/>
    </location>
</feature>
<dbReference type="Proteomes" id="UP000462066">
    <property type="component" value="Unassembled WGS sequence"/>
</dbReference>
<name>A0A7V8K7M9_9GAMM</name>
<keyword evidence="12" id="KW-1185">Reference proteome</keyword>
<keyword evidence="7 9" id="KW-0482">Metalloprotease</keyword>
<evidence type="ECO:0000313" key="12">
    <source>
        <dbReference type="Proteomes" id="UP000462066"/>
    </source>
</evidence>
<feature type="binding site" evidence="9">
    <location>
        <position position="138"/>
    </location>
    <ligand>
        <name>Zn(2+)</name>
        <dbReference type="ChEBI" id="CHEBI:29105"/>
        <note>catalytic</note>
    </ligand>
</feature>
<evidence type="ECO:0000256" key="9">
    <source>
        <dbReference type="HAMAP-Rule" id="MF_01924"/>
    </source>
</evidence>
<proteinExistence type="inferred from homology"/>
<comment type="cofactor">
    <cofactor evidence="9">
        <name>Zn(2+)</name>
        <dbReference type="ChEBI" id="CHEBI:29105"/>
    </cofactor>
    <text evidence="9">Binds 1 zinc ion per subunit.</text>
</comment>
<reference evidence="11 12" key="1">
    <citation type="submission" date="2017-10" db="EMBL/GenBank/DDBJ databases">
        <title>Whole genome sequencing of Pseudoxanthomonas broegbernensis DSM 12573(T).</title>
        <authorList>
            <person name="Kumar S."/>
            <person name="Bansal K."/>
            <person name="Kaur A."/>
            <person name="Patil P."/>
            <person name="Sharma S."/>
            <person name="Patil P.B."/>
        </authorList>
    </citation>
    <scope>NUCLEOTIDE SEQUENCE [LARGE SCALE GENOMIC DNA]</scope>
    <source>
        <strain evidence="11 12">DSM 12573</strain>
    </source>
</reference>
<comment type="caution">
    <text evidence="11">The sequence shown here is derived from an EMBL/GenBank/DDBJ whole genome shotgun (WGS) entry which is preliminary data.</text>
</comment>
<dbReference type="Gene3D" id="3.30.1380.10">
    <property type="match status" value="1"/>
</dbReference>
<evidence type="ECO:0000256" key="2">
    <source>
        <dbReference type="ARBA" id="ARBA00022670"/>
    </source>
</evidence>
<keyword evidence="5 9" id="KW-0862">Zinc</keyword>
<evidence type="ECO:0000256" key="6">
    <source>
        <dbReference type="ARBA" id="ARBA00022997"/>
    </source>
</evidence>
<gene>
    <name evidence="9" type="primary">ddpX</name>
    <name evidence="11" type="ORF">B1992_05215</name>
</gene>
<evidence type="ECO:0000256" key="5">
    <source>
        <dbReference type="ARBA" id="ARBA00022833"/>
    </source>
</evidence>
<comment type="function">
    <text evidence="9 10">Catalyzes hydrolysis of the D-alanyl-D-alanine dipeptide.</text>
</comment>
<dbReference type="SUPFAM" id="SSF55166">
    <property type="entry name" value="Hedgehog/DD-peptidase"/>
    <property type="match status" value="1"/>
</dbReference>
<dbReference type="GO" id="GO:0006508">
    <property type="term" value="P:proteolysis"/>
    <property type="evidence" value="ECO:0007669"/>
    <property type="project" value="UniProtKB-KW"/>
</dbReference>
<keyword evidence="6 9" id="KW-0224">Dipeptidase</keyword>
<evidence type="ECO:0000256" key="1">
    <source>
        <dbReference type="ARBA" id="ARBA00001362"/>
    </source>
</evidence>
<dbReference type="GO" id="GO:0071555">
    <property type="term" value="P:cell wall organization"/>
    <property type="evidence" value="ECO:0007669"/>
    <property type="project" value="UniProtKB-KW"/>
</dbReference>
<accession>A0A7V8K7M9</accession>
<comment type="catalytic activity">
    <reaction evidence="1 9 10">
        <text>D-alanyl-D-alanine + H2O = 2 D-alanine</text>
        <dbReference type="Rhea" id="RHEA:20661"/>
        <dbReference type="ChEBI" id="CHEBI:15377"/>
        <dbReference type="ChEBI" id="CHEBI:57416"/>
        <dbReference type="ChEBI" id="CHEBI:57822"/>
        <dbReference type="EC" id="3.4.13.22"/>
    </reaction>
</comment>
<comment type="similarity">
    <text evidence="9 10">Belongs to the peptidase M15D family.</text>
</comment>
<dbReference type="InterPro" id="IPR009045">
    <property type="entry name" value="Zn_M74/Hedgehog-like"/>
</dbReference>
<evidence type="ECO:0000256" key="3">
    <source>
        <dbReference type="ARBA" id="ARBA00022723"/>
    </source>
</evidence>
<feature type="active site" description="Proton donor/acceptor" evidence="9">
    <location>
        <position position="198"/>
    </location>
</feature>
<dbReference type="CDD" id="cd14817">
    <property type="entry name" value="D-Ala-D-Ala_dipeptidase_VanX"/>
    <property type="match status" value="1"/>
</dbReference>
<evidence type="ECO:0000256" key="4">
    <source>
        <dbReference type="ARBA" id="ARBA00022801"/>
    </source>
</evidence>
<evidence type="ECO:0000256" key="8">
    <source>
        <dbReference type="ARBA" id="ARBA00023316"/>
    </source>
</evidence>
<dbReference type="PANTHER" id="PTHR43126:SF1">
    <property type="entry name" value="D-ALANYL-D-ALANINE DIPEPTIDASE"/>
    <property type="match status" value="1"/>
</dbReference>
<dbReference type="EC" id="3.4.13.22" evidence="9 10"/>
<evidence type="ECO:0000313" key="11">
    <source>
        <dbReference type="EMBL" id="KAF1687372.1"/>
    </source>
</evidence>
<dbReference type="AlphaFoldDB" id="A0A7V8K7M9"/>
<dbReference type="EMBL" id="MWIP01000003">
    <property type="protein sequence ID" value="KAF1687372.1"/>
    <property type="molecule type" value="Genomic_DNA"/>
</dbReference>
<dbReference type="GO" id="GO:0008270">
    <property type="term" value="F:zinc ion binding"/>
    <property type="evidence" value="ECO:0007669"/>
    <property type="project" value="UniProtKB-UniRule"/>
</dbReference>
<keyword evidence="2 9" id="KW-0645">Protease</keyword>
<dbReference type="HAMAP" id="MF_01924">
    <property type="entry name" value="A_A_dipeptidase"/>
    <property type="match status" value="1"/>
</dbReference>